<feature type="signal peptide" evidence="4">
    <location>
        <begin position="1"/>
        <end position="20"/>
    </location>
</feature>
<organism evidence="6 9">
    <name type="scientific">Medicago truncatula</name>
    <name type="common">Barrel medic</name>
    <name type="synonym">Medicago tribuloides</name>
    <dbReference type="NCBI Taxonomy" id="3880"/>
    <lineage>
        <taxon>Eukaryota</taxon>
        <taxon>Viridiplantae</taxon>
        <taxon>Streptophyta</taxon>
        <taxon>Embryophyta</taxon>
        <taxon>Tracheophyta</taxon>
        <taxon>Spermatophyta</taxon>
        <taxon>Magnoliopsida</taxon>
        <taxon>eudicotyledons</taxon>
        <taxon>Gunneridae</taxon>
        <taxon>Pentapetalae</taxon>
        <taxon>rosids</taxon>
        <taxon>fabids</taxon>
        <taxon>Fabales</taxon>
        <taxon>Fabaceae</taxon>
        <taxon>Papilionoideae</taxon>
        <taxon>50 kb inversion clade</taxon>
        <taxon>NPAAA clade</taxon>
        <taxon>Hologalegina</taxon>
        <taxon>IRL clade</taxon>
        <taxon>Trifolieae</taxon>
        <taxon>Medicago</taxon>
    </lineage>
</organism>
<dbReference type="SMART" id="SM00856">
    <property type="entry name" value="PMEI"/>
    <property type="match status" value="1"/>
</dbReference>
<dbReference type="EMBL" id="PSQE01000006">
    <property type="protein sequence ID" value="RHN50636.1"/>
    <property type="molecule type" value="Genomic_DNA"/>
</dbReference>
<feature type="chain" id="PRO_5014499678" evidence="4">
    <location>
        <begin position="21"/>
        <end position="174"/>
    </location>
</feature>
<name>A0A072UI33_MEDTR</name>
<dbReference type="SUPFAM" id="SSF101148">
    <property type="entry name" value="Plant invertase/pectin methylesterase inhibitor"/>
    <property type="match status" value="1"/>
</dbReference>
<dbReference type="NCBIfam" id="TIGR01614">
    <property type="entry name" value="PME_inhib"/>
    <property type="match status" value="1"/>
</dbReference>
<reference evidence="7" key="5">
    <citation type="journal article" date="2018" name="Nat. Plants">
        <title>Whole-genome landscape of Medicago truncatula symbiotic genes.</title>
        <authorList>
            <person name="Pecrix Y."/>
            <person name="Gamas P."/>
            <person name="Carrere S."/>
        </authorList>
    </citation>
    <scope>NUCLEOTIDE SEQUENCE</scope>
    <source>
        <tissue evidence="7">Leaves</tissue>
    </source>
</reference>
<dbReference type="GO" id="GO:0046910">
    <property type="term" value="F:pectinesterase inhibitor activity"/>
    <property type="evidence" value="ECO:0007669"/>
    <property type="project" value="InterPro"/>
</dbReference>
<dbReference type="InterPro" id="IPR035513">
    <property type="entry name" value="Invertase/methylesterase_inhib"/>
</dbReference>
<accession>A0A072UI33</accession>
<evidence type="ECO:0000256" key="2">
    <source>
        <dbReference type="ARBA" id="ARBA00023157"/>
    </source>
</evidence>
<feature type="domain" description="Pectinesterase inhibitor" evidence="5">
    <location>
        <begin position="21"/>
        <end position="168"/>
    </location>
</feature>
<dbReference type="Gramene" id="rna34946">
    <property type="protein sequence ID" value="RHN50636.1"/>
    <property type="gene ID" value="gene34946"/>
</dbReference>
<dbReference type="HOGENOM" id="CLU_099602_1_0_1"/>
<dbReference type="Gene3D" id="1.20.140.40">
    <property type="entry name" value="Invertase/pectin methylesterase inhibitor family protein"/>
    <property type="match status" value="1"/>
</dbReference>
<keyword evidence="2" id="KW-1015">Disulfide bond</keyword>
<keyword evidence="1 4" id="KW-0732">Signal</keyword>
<evidence type="ECO:0000313" key="9">
    <source>
        <dbReference type="Proteomes" id="UP000002051"/>
    </source>
</evidence>
<keyword evidence="9" id="KW-1185">Reference proteome</keyword>
<evidence type="ECO:0000256" key="3">
    <source>
        <dbReference type="ARBA" id="ARBA00038471"/>
    </source>
</evidence>
<protein>
    <submittedName>
        <fullName evidence="6">Pectin methylesterase inhibitor</fullName>
    </submittedName>
    <submittedName>
        <fullName evidence="7">Putative pectinesterase inhibitor domain-containing protein</fullName>
    </submittedName>
</protein>
<reference evidence="8" key="3">
    <citation type="submission" date="2015-04" db="UniProtKB">
        <authorList>
            <consortium name="EnsemblPlants"/>
        </authorList>
    </citation>
    <scope>IDENTIFICATION</scope>
    <source>
        <strain evidence="8">cv. Jemalong A17</strain>
    </source>
</reference>
<dbReference type="Proteomes" id="UP000002051">
    <property type="component" value="Chromosome 6"/>
</dbReference>
<evidence type="ECO:0000313" key="7">
    <source>
        <dbReference type="EMBL" id="RHN50636.1"/>
    </source>
</evidence>
<gene>
    <name evidence="6" type="ordered locus">MTR_6g023935</name>
    <name evidence="7" type="ORF">MtrunA17_Chr6g0459621</name>
</gene>
<dbReference type="CDD" id="cd15797">
    <property type="entry name" value="PMEI"/>
    <property type="match status" value="1"/>
</dbReference>
<dbReference type="EMBL" id="CM001222">
    <property type="protein sequence ID" value="KEH25460.1"/>
    <property type="molecule type" value="Genomic_DNA"/>
</dbReference>
<proteinExistence type="inferred from homology"/>
<evidence type="ECO:0000313" key="8">
    <source>
        <dbReference type="EnsemblPlants" id="KEH25460"/>
    </source>
</evidence>
<dbReference type="InterPro" id="IPR052421">
    <property type="entry name" value="PCW_Enzyme_Inhibitor"/>
</dbReference>
<evidence type="ECO:0000256" key="4">
    <source>
        <dbReference type="SAM" id="SignalP"/>
    </source>
</evidence>
<dbReference type="PANTHER" id="PTHR36710">
    <property type="entry name" value="PECTINESTERASE INHIBITOR-LIKE"/>
    <property type="match status" value="1"/>
</dbReference>
<evidence type="ECO:0000313" key="10">
    <source>
        <dbReference type="Proteomes" id="UP000265566"/>
    </source>
</evidence>
<reference evidence="6 9" key="2">
    <citation type="journal article" date="2014" name="BMC Genomics">
        <title>An improved genome release (version Mt4.0) for the model legume Medicago truncatula.</title>
        <authorList>
            <person name="Tang H."/>
            <person name="Krishnakumar V."/>
            <person name="Bidwell S."/>
            <person name="Rosen B."/>
            <person name="Chan A."/>
            <person name="Zhou S."/>
            <person name="Gentzbittel L."/>
            <person name="Childs K.L."/>
            <person name="Yandell M."/>
            <person name="Gundlach H."/>
            <person name="Mayer K.F."/>
            <person name="Schwartz D.C."/>
            <person name="Town C.D."/>
        </authorList>
    </citation>
    <scope>GENOME REANNOTATION</scope>
    <source>
        <strain evidence="6">A17</strain>
        <strain evidence="8 9">cv. Jemalong A17</strain>
    </source>
</reference>
<dbReference type="PANTHER" id="PTHR36710:SF20">
    <property type="entry name" value="PECTINESTERASE INHIBITOR DOMAIN PROTEIN"/>
    <property type="match status" value="1"/>
</dbReference>
<dbReference type="Pfam" id="PF04043">
    <property type="entry name" value="PMEI"/>
    <property type="match status" value="1"/>
</dbReference>
<dbReference type="FunFam" id="1.20.140.40:FF:000008">
    <property type="entry name" value="Invertase/pectin methylesterase inhibitor family protein"/>
    <property type="match status" value="1"/>
</dbReference>
<evidence type="ECO:0000259" key="5">
    <source>
        <dbReference type="SMART" id="SM00856"/>
    </source>
</evidence>
<dbReference type="InterPro" id="IPR006501">
    <property type="entry name" value="Pectinesterase_inhib_dom"/>
</dbReference>
<comment type="similarity">
    <text evidence="3">Belongs to the PMEI family.</text>
</comment>
<reference evidence="6 9" key="1">
    <citation type="journal article" date="2011" name="Nature">
        <title>The Medicago genome provides insight into the evolution of rhizobial symbioses.</title>
        <authorList>
            <person name="Young N.D."/>
            <person name="Debelle F."/>
            <person name="Oldroyd G.E."/>
            <person name="Geurts R."/>
            <person name="Cannon S.B."/>
            <person name="Udvardi M.K."/>
            <person name="Benedito V.A."/>
            <person name="Mayer K.F."/>
            <person name="Gouzy J."/>
            <person name="Schoof H."/>
            <person name="Van de Peer Y."/>
            <person name="Proost S."/>
            <person name="Cook D.R."/>
            <person name="Meyers B.C."/>
            <person name="Spannagl M."/>
            <person name="Cheung F."/>
            <person name="De Mita S."/>
            <person name="Krishnakumar V."/>
            <person name="Gundlach H."/>
            <person name="Zhou S."/>
            <person name="Mudge J."/>
            <person name="Bharti A.K."/>
            <person name="Murray J.D."/>
            <person name="Naoumkina M.A."/>
            <person name="Rosen B."/>
            <person name="Silverstein K.A."/>
            <person name="Tang H."/>
            <person name="Rombauts S."/>
            <person name="Zhao P.X."/>
            <person name="Zhou P."/>
            <person name="Barbe V."/>
            <person name="Bardou P."/>
            <person name="Bechner M."/>
            <person name="Bellec A."/>
            <person name="Berger A."/>
            <person name="Berges H."/>
            <person name="Bidwell S."/>
            <person name="Bisseling T."/>
            <person name="Choisne N."/>
            <person name="Couloux A."/>
            <person name="Denny R."/>
            <person name="Deshpande S."/>
            <person name="Dai X."/>
            <person name="Doyle J.J."/>
            <person name="Dudez A.M."/>
            <person name="Farmer A.D."/>
            <person name="Fouteau S."/>
            <person name="Franken C."/>
            <person name="Gibelin C."/>
            <person name="Gish J."/>
            <person name="Goldstein S."/>
            <person name="Gonzalez A.J."/>
            <person name="Green P.J."/>
            <person name="Hallab A."/>
            <person name="Hartog M."/>
            <person name="Hua A."/>
            <person name="Humphray S.J."/>
            <person name="Jeong D.H."/>
            <person name="Jing Y."/>
            <person name="Jocker A."/>
            <person name="Kenton S.M."/>
            <person name="Kim D.J."/>
            <person name="Klee K."/>
            <person name="Lai H."/>
            <person name="Lang C."/>
            <person name="Lin S."/>
            <person name="Macmil S.L."/>
            <person name="Magdelenat G."/>
            <person name="Matthews L."/>
            <person name="McCorrison J."/>
            <person name="Monaghan E.L."/>
            <person name="Mun J.H."/>
            <person name="Najar F.Z."/>
            <person name="Nicholson C."/>
            <person name="Noirot C."/>
            <person name="O'Bleness M."/>
            <person name="Paule C.R."/>
            <person name="Poulain J."/>
            <person name="Prion F."/>
            <person name="Qin B."/>
            <person name="Qu C."/>
            <person name="Retzel E.F."/>
            <person name="Riddle C."/>
            <person name="Sallet E."/>
            <person name="Samain S."/>
            <person name="Samson N."/>
            <person name="Sanders I."/>
            <person name="Saurat O."/>
            <person name="Scarpelli C."/>
            <person name="Schiex T."/>
            <person name="Segurens B."/>
            <person name="Severin A.J."/>
            <person name="Sherrier D.J."/>
            <person name="Shi R."/>
            <person name="Sims S."/>
            <person name="Singer S.R."/>
            <person name="Sinharoy S."/>
            <person name="Sterck L."/>
            <person name="Viollet A."/>
            <person name="Wang B.B."/>
            <person name="Wang K."/>
            <person name="Wang M."/>
            <person name="Wang X."/>
            <person name="Warfsmann J."/>
            <person name="Weissenbach J."/>
            <person name="White D.D."/>
            <person name="White J.D."/>
            <person name="Wiley G.B."/>
            <person name="Wincker P."/>
            <person name="Xing Y."/>
            <person name="Yang L."/>
            <person name="Yao Z."/>
            <person name="Ying F."/>
            <person name="Zhai J."/>
            <person name="Zhou L."/>
            <person name="Zuber A."/>
            <person name="Denarie J."/>
            <person name="Dixon R.A."/>
            <person name="May G.D."/>
            <person name="Schwartz D.C."/>
            <person name="Rogers J."/>
            <person name="Quetier F."/>
            <person name="Town C.D."/>
            <person name="Roe B.A."/>
        </authorList>
    </citation>
    <scope>NUCLEOTIDE SEQUENCE [LARGE SCALE GENOMIC DNA]</scope>
    <source>
        <strain evidence="6">A17</strain>
        <strain evidence="8 9">cv. Jemalong A17</strain>
    </source>
</reference>
<evidence type="ECO:0000313" key="6">
    <source>
        <dbReference type="EMBL" id="KEH25460.1"/>
    </source>
</evidence>
<dbReference type="EnsemblPlants" id="KEH25460">
    <property type="protein sequence ID" value="KEH25460"/>
    <property type="gene ID" value="MTR_6g023935"/>
</dbReference>
<dbReference type="AlphaFoldDB" id="A0A072UI33"/>
<sequence length="174" mass="19489">MVRFSSITIMFLLFIASSYAAKIVNLHTICKKTQNPSFCSTFLKSRPRSVHGDLVSLAKYSIEDAHAKITNTINLINKLIVRSRNNAEKSHYLSCSLDFTEALDDIEEAQGFIESGEYQGLYEDAESIREVIPDCLNGAYGNPSFDDNSLLPKYAHDVEKVAEIILAISNILRH</sequence>
<evidence type="ECO:0000256" key="1">
    <source>
        <dbReference type="ARBA" id="ARBA00022729"/>
    </source>
</evidence>
<dbReference type="InterPro" id="IPR034086">
    <property type="entry name" value="PMEI_plant"/>
</dbReference>
<reference evidence="10" key="4">
    <citation type="journal article" date="2018" name="Nat. Plants">
        <title>Whole-genome landscape of Medicago truncatula symbiotic genes.</title>
        <authorList>
            <person name="Pecrix Y."/>
            <person name="Staton S.E."/>
            <person name="Sallet E."/>
            <person name="Lelandais-Briere C."/>
            <person name="Moreau S."/>
            <person name="Carrere S."/>
            <person name="Blein T."/>
            <person name="Jardinaud M.F."/>
            <person name="Latrasse D."/>
            <person name="Zouine M."/>
            <person name="Zahm M."/>
            <person name="Kreplak J."/>
            <person name="Mayjonade B."/>
            <person name="Satge C."/>
            <person name="Perez M."/>
            <person name="Cauet S."/>
            <person name="Marande W."/>
            <person name="Chantry-Darmon C."/>
            <person name="Lopez-Roques C."/>
            <person name="Bouchez O."/>
            <person name="Berard A."/>
            <person name="Debelle F."/>
            <person name="Munos S."/>
            <person name="Bendahmane A."/>
            <person name="Berges H."/>
            <person name="Niebel A."/>
            <person name="Buitink J."/>
            <person name="Frugier F."/>
            <person name="Benhamed M."/>
            <person name="Crespi M."/>
            <person name="Gouzy J."/>
            <person name="Gamas P."/>
        </authorList>
    </citation>
    <scope>NUCLEOTIDE SEQUENCE [LARGE SCALE GENOMIC DNA]</scope>
    <source>
        <strain evidence="10">cv. Jemalong A17</strain>
    </source>
</reference>
<dbReference type="Proteomes" id="UP000265566">
    <property type="component" value="Chromosome 6"/>
</dbReference>